<dbReference type="OrthoDB" id="9764808at2"/>
<name>A0A1B4V7P4_9GAMM</name>
<evidence type="ECO:0000259" key="1">
    <source>
        <dbReference type="PROSITE" id="PS51832"/>
    </source>
</evidence>
<evidence type="ECO:0000313" key="2">
    <source>
        <dbReference type="EMBL" id="BAU49553.1"/>
    </source>
</evidence>
<keyword evidence="3" id="KW-1185">Reference proteome</keyword>
<reference evidence="2 3" key="1">
    <citation type="submission" date="2015-08" db="EMBL/GenBank/DDBJ databases">
        <title>Complete genome sequence of Sulfurifustis variabilis.</title>
        <authorList>
            <person name="Miura A."/>
            <person name="Kojima H."/>
            <person name="Fukui M."/>
        </authorList>
    </citation>
    <scope>NUCLEOTIDE SEQUENCE [LARGE SCALE GENOMIC DNA]</scope>
    <source>
        <strain evidence="3">skN76</strain>
    </source>
</reference>
<accession>A0A1B4V7P4</accession>
<dbReference type="SUPFAM" id="SSF109604">
    <property type="entry name" value="HD-domain/PDEase-like"/>
    <property type="match status" value="1"/>
</dbReference>
<dbReference type="AlphaFoldDB" id="A0A1B4V7P4"/>
<dbReference type="InterPro" id="IPR037522">
    <property type="entry name" value="HD_GYP_dom"/>
</dbReference>
<sequence>MKKKIGVQHLRLGMYVSELDRPWIESRFLFQGFEIRTQEELEELQRICKYVYVETEVELRQEGLRPRASLPVGAPAPDEFAAKRLGFEILDKFSEHHPQRPRYEDLVSVEEEMGTAREIERDARSLVYNIMEDARLGRALDSPTAKIRVQQMVRSILRNPDALVCLTQLKNKDEYTAMHSVRVCVLALAFGRHLGLPEEELNVLGLGALLHDVGKMKVPGEILNKPGGLTPGEFALMKRHVPFGVEILEQTVGIPDGAIEVVKGHHERFDGSGYALGLKGDQIGLFGQVGAIVDCYDAITSDRAYHKGMSPHDALRKLYEWRRKDFHDRLVEQFIQCMGIYPIGSVVEMNTGSIGVVVSVNRVRRLRPRVALVLDADKRPLQSVKVIDLMQERPEPGRRAIEIRNVLPVGSFGINPVQYLPLTA</sequence>
<protein>
    <submittedName>
        <fullName evidence="2">Phosphohydrolase</fullName>
    </submittedName>
</protein>
<dbReference type="Pfam" id="PF11871">
    <property type="entry name" value="DUF3391"/>
    <property type="match status" value="1"/>
</dbReference>
<dbReference type="InterPro" id="IPR006675">
    <property type="entry name" value="HDIG_dom"/>
</dbReference>
<dbReference type="Pfam" id="PF13487">
    <property type="entry name" value="HD_5"/>
    <property type="match status" value="1"/>
</dbReference>
<keyword evidence="2" id="KW-0378">Hydrolase</keyword>
<evidence type="ECO:0000313" key="3">
    <source>
        <dbReference type="Proteomes" id="UP000218899"/>
    </source>
</evidence>
<dbReference type="KEGG" id="sva:SVA_3005"/>
<dbReference type="PANTHER" id="PTHR43155:SF2">
    <property type="entry name" value="CYCLIC DI-GMP PHOSPHODIESTERASE PA4108"/>
    <property type="match status" value="1"/>
</dbReference>
<dbReference type="Gene3D" id="1.10.3210.10">
    <property type="entry name" value="Hypothetical protein af1432"/>
    <property type="match status" value="1"/>
</dbReference>
<dbReference type="NCBIfam" id="TIGR00277">
    <property type="entry name" value="HDIG"/>
    <property type="match status" value="1"/>
</dbReference>
<feature type="domain" description="HD-GYP" evidence="1">
    <location>
        <begin position="154"/>
        <end position="350"/>
    </location>
</feature>
<dbReference type="PANTHER" id="PTHR43155">
    <property type="entry name" value="CYCLIC DI-GMP PHOSPHODIESTERASE PA4108-RELATED"/>
    <property type="match status" value="1"/>
</dbReference>
<dbReference type="Proteomes" id="UP000218899">
    <property type="component" value="Chromosome"/>
</dbReference>
<dbReference type="InterPro" id="IPR003607">
    <property type="entry name" value="HD/PDEase_dom"/>
</dbReference>
<dbReference type="CDD" id="cd00077">
    <property type="entry name" value="HDc"/>
    <property type="match status" value="1"/>
</dbReference>
<dbReference type="GO" id="GO:0008081">
    <property type="term" value="F:phosphoric diester hydrolase activity"/>
    <property type="evidence" value="ECO:0007669"/>
    <property type="project" value="UniProtKB-ARBA"/>
</dbReference>
<dbReference type="PROSITE" id="PS51832">
    <property type="entry name" value="HD_GYP"/>
    <property type="match status" value="1"/>
</dbReference>
<dbReference type="RefSeq" id="WP_096461942.1">
    <property type="nucleotide sequence ID" value="NZ_AP014936.1"/>
</dbReference>
<organism evidence="2 3">
    <name type="scientific">Sulfurifustis variabilis</name>
    <dbReference type="NCBI Taxonomy" id="1675686"/>
    <lineage>
        <taxon>Bacteria</taxon>
        <taxon>Pseudomonadati</taxon>
        <taxon>Pseudomonadota</taxon>
        <taxon>Gammaproteobacteria</taxon>
        <taxon>Acidiferrobacterales</taxon>
        <taxon>Acidiferrobacteraceae</taxon>
        <taxon>Sulfurifustis</taxon>
    </lineage>
</organism>
<dbReference type="InterPro" id="IPR021812">
    <property type="entry name" value="DUF3391"/>
</dbReference>
<gene>
    <name evidence="2" type="ORF">SVA_3005</name>
</gene>
<dbReference type="SMART" id="SM00471">
    <property type="entry name" value="HDc"/>
    <property type="match status" value="1"/>
</dbReference>
<dbReference type="EMBL" id="AP014936">
    <property type="protein sequence ID" value="BAU49553.1"/>
    <property type="molecule type" value="Genomic_DNA"/>
</dbReference>
<proteinExistence type="predicted"/>